<evidence type="ECO:0000313" key="3">
    <source>
        <dbReference type="EMBL" id="MDT2516750.1"/>
    </source>
</evidence>
<name>A0A2N8PRR4_ENTAV</name>
<dbReference type="SMART" id="SM00871">
    <property type="entry name" value="AraC_E_bind"/>
    <property type="match status" value="1"/>
</dbReference>
<accession>A0A2N8PRR4</accession>
<dbReference type="Proteomes" id="UP001264335">
    <property type="component" value="Unassembled WGS sequence"/>
</dbReference>
<proteinExistence type="predicted"/>
<dbReference type="Pfam" id="PF14526">
    <property type="entry name" value="Cass2"/>
    <property type="match status" value="1"/>
</dbReference>
<dbReference type="Proteomes" id="UP001260773">
    <property type="component" value="Unassembled WGS sequence"/>
</dbReference>
<evidence type="ECO:0000313" key="5">
    <source>
        <dbReference type="Proteomes" id="UP001264335"/>
    </source>
</evidence>
<evidence type="ECO:0000259" key="1">
    <source>
        <dbReference type="SMART" id="SM00871"/>
    </source>
</evidence>
<dbReference type="InterPro" id="IPR011256">
    <property type="entry name" value="Reg_factor_effector_dom_sf"/>
</dbReference>
<dbReference type="InterPro" id="IPR053182">
    <property type="entry name" value="YobU-like_regulator"/>
</dbReference>
<organism evidence="2 4">
    <name type="scientific">Enterococcus avium</name>
    <name type="common">Streptococcus avium</name>
    <dbReference type="NCBI Taxonomy" id="33945"/>
    <lineage>
        <taxon>Bacteria</taxon>
        <taxon>Bacillati</taxon>
        <taxon>Bacillota</taxon>
        <taxon>Bacilli</taxon>
        <taxon>Lactobacillales</taxon>
        <taxon>Enterococcaceae</taxon>
        <taxon>Enterococcus</taxon>
    </lineage>
</organism>
<gene>
    <name evidence="2" type="ORF">P7D43_19070</name>
    <name evidence="3" type="ORF">P7D79_21245</name>
</gene>
<dbReference type="AlphaFoldDB" id="A0A2N8PRR4"/>
<dbReference type="PANTHER" id="PTHR36444">
    <property type="entry name" value="TRANSCRIPTIONAL REGULATOR PROTEIN YOBU-RELATED"/>
    <property type="match status" value="1"/>
</dbReference>
<dbReference type="PANTHER" id="PTHR36444:SF3">
    <property type="entry name" value="TRANSCRIPTIONAL ACTIVATOR, PUTATIVE-RELATED"/>
    <property type="match status" value="1"/>
</dbReference>
<dbReference type="InterPro" id="IPR010499">
    <property type="entry name" value="AraC_E-bd"/>
</dbReference>
<dbReference type="SUPFAM" id="SSF55136">
    <property type="entry name" value="Probable bacterial effector-binding domain"/>
    <property type="match status" value="1"/>
</dbReference>
<dbReference type="EMBL" id="JARPWY010000102">
    <property type="protein sequence ID" value="MDT2516750.1"/>
    <property type="molecule type" value="Genomic_DNA"/>
</dbReference>
<dbReference type="InterPro" id="IPR029441">
    <property type="entry name" value="Cass2"/>
</dbReference>
<comment type="caution">
    <text evidence="2">The sequence shown here is derived from an EMBL/GenBank/DDBJ whole genome shotgun (WGS) entry which is preliminary data.</text>
</comment>
<reference evidence="2 5" key="1">
    <citation type="submission" date="2023-03" db="EMBL/GenBank/DDBJ databases">
        <authorList>
            <person name="Shen W."/>
            <person name="Cai J."/>
        </authorList>
    </citation>
    <scope>NUCLEOTIDE SEQUENCE</scope>
    <source>
        <strain evidence="2">P33-2</strain>
        <strain evidence="3 5">Y2</strain>
    </source>
</reference>
<evidence type="ECO:0000313" key="4">
    <source>
        <dbReference type="Proteomes" id="UP001260773"/>
    </source>
</evidence>
<evidence type="ECO:0000313" key="2">
    <source>
        <dbReference type="EMBL" id="MDT2404473.1"/>
    </source>
</evidence>
<sequence>MIKYKLKELASFSVTGLELALTNQKSKNLERSLSFWPRFNYQLKSNGLNQQTGNWTKYAFMERRDGQLYYYCAIPKMKAHPTKFILKDIPAGKYLVVEHQGAMDQIYATYEEIYHKLIPKLGLNLEQTNFLHFEKYDERFHWNRSSSIIELWIPLKN</sequence>
<dbReference type="Gene3D" id="3.20.80.10">
    <property type="entry name" value="Regulatory factor, effector binding domain"/>
    <property type="match status" value="1"/>
</dbReference>
<dbReference type="RefSeq" id="WP_048721147.1">
    <property type="nucleotide sequence ID" value="NZ_JADPDV010000154.1"/>
</dbReference>
<dbReference type="EMBL" id="JARPWH010000107">
    <property type="protein sequence ID" value="MDT2404473.1"/>
    <property type="molecule type" value="Genomic_DNA"/>
</dbReference>
<feature type="domain" description="AraC effector-binding" evidence="1">
    <location>
        <begin position="2"/>
        <end position="156"/>
    </location>
</feature>
<protein>
    <submittedName>
        <fullName evidence="2">GyrI-like domain-containing protein</fullName>
    </submittedName>
</protein>